<reference evidence="1 2" key="1">
    <citation type="submission" date="2014-09" db="EMBL/GenBank/DDBJ databases">
        <authorList>
            <person name="Grob C."/>
            <person name="Taubert M."/>
            <person name="Howat A.M."/>
            <person name="Burns O.J."/>
            <person name="Dixon J.L."/>
            <person name="Chen Y."/>
            <person name="Murrell J.C."/>
        </authorList>
    </citation>
    <scope>NUCLEOTIDE SEQUENCE [LARGE SCALE GENOMIC DNA]</scope>
    <source>
        <strain evidence="1">L4</strain>
    </source>
</reference>
<dbReference type="Proteomes" id="UP000029999">
    <property type="component" value="Unassembled WGS sequence"/>
</dbReference>
<evidence type="ECO:0000313" key="1">
    <source>
        <dbReference type="EMBL" id="KGM06028.1"/>
    </source>
</evidence>
<comment type="caution">
    <text evidence="1">The sequence shown here is derived from an EMBL/GenBank/DDBJ whole genome shotgun (WGS) entry which is preliminary data.</text>
</comment>
<dbReference type="AlphaFoldDB" id="A0A0A0BBP8"/>
<dbReference type="PIRSF" id="PIRSF028291">
    <property type="entry name" value="UCP028291"/>
    <property type="match status" value="1"/>
</dbReference>
<evidence type="ECO:0000313" key="2">
    <source>
        <dbReference type="Proteomes" id="UP000029999"/>
    </source>
</evidence>
<name>A0A0A0BBP8_9GAMM</name>
<dbReference type="RefSeq" id="WP_008290797.1">
    <property type="nucleotide sequence ID" value="NZ_JRQD01000006.1"/>
</dbReference>
<sequence>MVEKNAVIMTTQADRFVRMLCKHFSHKVNADWGDEQGWVEFAMGRCELSAEPQQLLVRCHADNEADLEVVTDTIKSHFDRFAQKQQLTLNWR</sequence>
<dbReference type="InterPro" id="IPR014543">
    <property type="entry name" value="UCP028291"/>
</dbReference>
<dbReference type="STRING" id="392484.LP43_2343"/>
<accession>A0A0A0BBP8</accession>
<evidence type="ECO:0008006" key="3">
    <source>
        <dbReference type="Google" id="ProtNLM"/>
    </source>
</evidence>
<dbReference type="EMBL" id="JRQD01000006">
    <property type="protein sequence ID" value="KGM06028.1"/>
    <property type="molecule type" value="Genomic_DNA"/>
</dbReference>
<gene>
    <name evidence="1" type="ORF">LP43_2343</name>
</gene>
<proteinExistence type="predicted"/>
<protein>
    <recommendedName>
        <fullName evidence="3">DUF2218 domain-containing protein</fullName>
    </recommendedName>
</protein>
<organism evidence="1 2">
    <name type="scientific">Methylophaga thiooxydans</name>
    <dbReference type="NCBI Taxonomy" id="392484"/>
    <lineage>
        <taxon>Bacteria</taxon>
        <taxon>Pseudomonadati</taxon>
        <taxon>Pseudomonadota</taxon>
        <taxon>Gammaproteobacteria</taxon>
        <taxon>Thiotrichales</taxon>
        <taxon>Piscirickettsiaceae</taxon>
        <taxon>Methylophaga</taxon>
    </lineage>
</organism>
<dbReference type="Pfam" id="PF09981">
    <property type="entry name" value="DUF2218"/>
    <property type="match status" value="1"/>
</dbReference>
<dbReference type="Gene3D" id="3.30.310.50">
    <property type="entry name" value="Alpha-D-phosphohexomutase, C-terminal domain"/>
    <property type="match status" value="1"/>
</dbReference>